<dbReference type="EMBL" id="LVYD01000084">
    <property type="protein sequence ID" value="OQP59221.1"/>
    <property type="molecule type" value="Genomic_DNA"/>
</dbReference>
<keyword evidence="2" id="KW-1133">Transmembrane helix</keyword>
<comment type="caution">
    <text evidence="5">The sequence shown here is derived from an EMBL/GenBank/DDBJ whole genome shotgun (WGS) entry which is preliminary data.</text>
</comment>
<feature type="domain" description="DUF6377" evidence="4">
    <location>
        <begin position="258"/>
        <end position="504"/>
    </location>
</feature>
<dbReference type="Pfam" id="PF19904">
    <property type="entry name" value="DUF6377"/>
    <property type="match status" value="1"/>
</dbReference>
<evidence type="ECO:0000256" key="1">
    <source>
        <dbReference type="SAM" id="Coils"/>
    </source>
</evidence>
<accession>A0A1V9FLQ4</accession>
<dbReference type="RefSeq" id="WP_216823568.1">
    <property type="nucleotide sequence ID" value="NZ_LVYD01000084.1"/>
</dbReference>
<evidence type="ECO:0000313" key="5">
    <source>
        <dbReference type="EMBL" id="OQP59221.1"/>
    </source>
</evidence>
<keyword evidence="2" id="KW-0472">Membrane</keyword>
<evidence type="ECO:0000313" key="6">
    <source>
        <dbReference type="Proteomes" id="UP000192796"/>
    </source>
</evidence>
<dbReference type="STRING" id="1703345.A3860_38225"/>
<keyword evidence="1" id="KW-0175">Coiled coil</keyword>
<protein>
    <submittedName>
        <fullName evidence="5">Transcriptional regulator</fullName>
    </submittedName>
</protein>
<feature type="coiled-coil region" evidence="1">
    <location>
        <begin position="365"/>
        <end position="392"/>
    </location>
</feature>
<reference evidence="5 6" key="1">
    <citation type="submission" date="2016-03" db="EMBL/GenBank/DDBJ databases">
        <title>Niastella vici sp. nov., isolated from farmland soil.</title>
        <authorList>
            <person name="Chen L."/>
            <person name="Wang D."/>
            <person name="Yang S."/>
            <person name="Wang G."/>
        </authorList>
    </citation>
    <scope>NUCLEOTIDE SEQUENCE [LARGE SCALE GENOMIC DNA]</scope>
    <source>
        <strain evidence="5 6">DJ57</strain>
    </source>
</reference>
<dbReference type="AlphaFoldDB" id="A0A1V9FLQ4"/>
<keyword evidence="2" id="KW-0812">Transmembrane</keyword>
<organism evidence="5 6">
    <name type="scientific">Niastella vici</name>
    <dbReference type="NCBI Taxonomy" id="1703345"/>
    <lineage>
        <taxon>Bacteria</taxon>
        <taxon>Pseudomonadati</taxon>
        <taxon>Bacteroidota</taxon>
        <taxon>Chitinophagia</taxon>
        <taxon>Chitinophagales</taxon>
        <taxon>Chitinophagaceae</taxon>
        <taxon>Niastella</taxon>
    </lineage>
</organism>
<evidence type="ECO:0000256" key="3">
    <source>
        <dbReference type="SAM" id="SignalP"/>
    </source>
</evidence>
<dbReference type="InterPro" id="IPR045957">
    <property type="entry name" value="DUF6377"/>
</dbReference>
<feature type="chain" id="PRO_5012167143" evidence="3">
    <location>
        <begin position="22"/>
        <end position="543"/>
    </location>
</feature>
<gene>
    <name evidence="5" type="ORF">A3860_38225</name>
</gene>
<keyword evidence="3" id="KW-0732">Signal</keyword>
<feature type="signal peptide" evidence="3">
    <location>
        <begin position="1"/>
        <end position="21"/>
    </location>
</feature>
<feature type="transmembrane region" description="Helical" evidence="2">
    <location>
        <begin position="330"/>
        <end position="352"/>
    </location>
</feature>
<evidence type="ECO:0000259" key="4">
    <source>
        <dbReference type="Pfam" id="PF19904"/>
    </source>
</evidence>
<name>A0A1V9FLQ4_9BACT</name>
<dbReference type="InterPro" id="IPR011990">
    <property type="entry name" value="TPR-like_helical_dom_sf"/>
</dbReference>
<proteinExistence type="predicted"/>
<keyword evidence="6" id="KW-1185">Reference proteome</keyword>
<dbReference type="Gene3D" id="1.25.40.10">
    <property type="entry name" value="Tetratricopeptide repeat domain"/>
    <property type="match status" value="1"/>
</dbReference>
<dbReference type="Proteomes" id="UP000192796">
    <property type="component" value="Unassembled WGS sequence"/>
</dbReference>
<sequence>MKRFFLAIACLFLLSNQYAQTDTLARSLGQMNDMLQRVRDFDQQKQTGIDALKQQLATTPKNDLAAFFKGYENLYSAYKVFQYDSSYNYAKKMLAVALRLNDPSLINYARIKMGFSLLSSGMYKETLDSLSAIQISAVPDSCRAEYYALMGRYYYDLGDYDKDQYHTPRYNEKGAQYIDSALAFWRKDSYDYIYFTGLKQLRSGNRTNAKQNFDLLLARTNLTPHQVAITASTLSDLYIQTGDHNTAILLLIKAMIADMQSSTKETSAAFILSTLLYKKADIKNASVCINQAFSDAVFFGARQRKVQVGDVLPLIEAQKYAIVEQQKTKLLWYAGLVTFLLLLVVALTIIVLKQLKEGKRKQLVIMEAHRNTQEANRRLSETNEKLNDANKIKEEYIGYFFNVNSEFFDKIERFKKSVDQKLTDRKYDEIRFLVNNINLKREKEDLLKHFDRAFLKLFPNFVAEFNDLFRLEDRIELADNELLNTDLRIFALARMGIHENEKIAHILQYSVNTINTYKTRIRNKSIVPNEEFEKRIMQIKTID</sequence>
<evidence type="ECO:0000256" key="2">
    <source>
        <dbReference type="SAM" id="Phobius"/>
    </source>
</evidence>